<proteinExistence type="predicted"/>
<dbReference type="InterPro" id="IPR012381">
    <property type="entry name" value="EutP_PduV"/>
</dbReference>
<comment type="caution">
    <text evidence="1">The sequence shown here is derived from an EMBL/GenBank/DDBJ whole genome shotgun (WGS) entry which is preliminary data.</text>
</comment>
<evidence type="ECO:0000313" key="2">
    <source>
        <dbReference type="Proteomes" id="UP001254770"/>
    </source>
</evidence>
<sequence length="149" mass="16841">MKILLVGPKDSGKMILANYFEGKDEPLKKVASIVYHKRTIIVPDSYLESPWMHKHVIALQQSADCGIFLQPVTVRRRSYPPNFAKVFRIPIYGVVTYRETYTEEGLRQAKEQLFSCGIDSIDGLLDLAKPNLCSIEKIILEGGRDDGNI</sequence>
<reference evidence="1" key="1">
    <citation type="submission" date="2023-03" db="EMBL/GenBank/DDBJ databases">
        <authorList>
            <person name="Shen W."/>
            <person name="Cai J."/>
        </authorList>
    </citation>
    <scope>NUCLEOTIDE SEQUENCE</scope>
    <source>
        <strain evidence="1">Y15</strain>
    </source>
</reference>
<protein>
    <submittedName>
        <fullName evidence="1">EutP/PduV family microcompartment system protein</fullName>
    </submittedName>
</protein>
<dbReference type="AlphaFoldDB" id="A0AAW8TDY0"/>
<dbReference type="RefSeq" id="WP_010744267.1">
    <property type="nucleotide sequence ID" value="NZ_BTSP01000001.1"/>
</dbReference>
<dbReference type="PANTHER" id="PTHR40453">
    <property type="entry name" value="PROTEIN YOEF"/>
    <property type="match status" value="1"/>
</dbReference>
<dbReference type="Proteomes" id="UP001254770">
    <property type="component" value="Unassembled WGS sequence"/>
</dbReference>
<gene>
    <name evidence="1" type="ORF">P7D69_12345</name>
</gene>
<dbReference type="Pfam" id="PF10662">
    <property type="entry name" value="PduV-EutP"/>
    <property type="match status" value="1"/>
</dbReference>
<evidence type="ECO:0000313" key="1">
    <source>
        <dbReference type="EMBL" id="MDT2545132.1"/>
    </source>
</evidence>
<dbReference type="PANTHER" id="PTHR40453:SF1">
    <property type="entry name" value="PROTEIN YOEF"/>
    <property type="match status" value="1"/>
</dbReference>
<name>A0AAW8TDY0_9ENTE</name>
<dbReference type="GO" id="GO:0005524">
    <property type="term" value="F:ATP binding"/>
    <property type="evidence" value="ECO:0007669"/>
    <property type="project" value="InterPro"/>
</dbReference>
<accession>A0AAW8TDY0</accession>
<dbReference type="GO" id="GO:0006576">
    <property type="term" value="P:biogenic amine metabolic process"/>
    <property type="evidence" value="ECO:0007669"/>
    <property type="project" value="InterPro"/>
</dbReference>
<organism evidence="1 2">
    <name type="scientific">Enterococcus raffinosus</name>
    <dbReference type="NCBI Taxonomy" id="71452"/>
    <lineage>
        <taxon>Bacteria</taxon>
        <taxon>Bacillati</taxon>
        <taxon>Bacillota</taxon>
        <taxon>Bacilli</taxon>
        <taxon>Lactobacillales</taxon>
        <taxon>Enterococcaceae</taxon>
        <taxon>Enterococcus</taxon>
    </lineage>
</organism>
<dbReference type="EMBL" id="JARPXL010000012">
    <property type="protein sequence ID" value="MDT2545132.1"/>
    <property type="molecule type" value="Genomic_DNA"/>
</dbReference>